<name>A0AC61MQ61_9FIRM</name>
<dbReference type="EMBL" id="CP066744">
    <property type="protein sequence ID" value="QQK07720.1"/>
    <property type="molecule type" value="Genomic_DNA"/>
</dbReference>
<gene>
    <name evidence="1" type="ORF">JFY71_10575</name>
</gene>
<accession>A0AC61MQ61</accession>
<reference evidence="1 2" key="1">
    <citation type="journal article" date="2022" name="Int. J. Syst. Evol. Microbiol.">
        <title>Miniphocaeibacter halophilus sp. nov., an ammonium-tolerant acetate-producing bacterium isolated from a biogas system.</title>
        <authorList>
            <person name="Schnurer A."/>
            <person name="Singh A."/>
            <person name="Bi S."/>
            <person name="Qiao W."/>
            <person name="Westerholm M."/>
        </authorList>
    </citation>
    <scope>NUCLEOTIDE SEQUENCE [LARGE SCALE GENOMIC DNA]</scope>
    <source>
        <strain evidence="1 2">AMB_01</strain>
    </source>
</reference>
<evidence type="ECO:0000313" key="2">
    <source>
        <dbReference type="Proteomes" id="UP000595814"/>
    </source>
</evidence>
<keyword evidence="2" id="KW-1185">Reference proteome</keyword>
<dbReference type="Proteomes" id="UP000595814">
    <property type="component" value="Chromosome"/>
</dbReference>
<sequence length="282" mass="32662">MFNFLQIVNYTEKNFNEDTYFVSNDFAFVIDGASAITNKDNSNYIVHSFVNNFKKNLSKELFNKEISIVKALELALENTLNSKLKDEYTFNDVSAAISIVRFIDDYCEVYTLGDCSVLLELDNTIKTFKSKDIELLDKKVIDKMKNISIKENISILESRKHDIVINHLKNNRLLKNKENGYWILDTTGIGIKNGFYTRIEKDEVKGFLICSDGFSQVYDTLNIYSDLNKLFLDLKIFSINKVLFTILEKQNNDKLLNEFPRFFKTDDITAVYIGGMNESLRI</sequence>
<protein>
    <submittedName>
        <fullName evidence="1">Protein phosphatase 2C domain-containing protein</fullName>
    </submittedName>
</protein>
<evidence type="ECO:0000313" key="1">
    <source>
        <dbReference type="EMBL" id="QQK07720.1"/>
    </source>
</evidence>
<proteinExistence type="predicted"/>
<organism evidence="1 2">
    <name type="scientific">Miniphocaeibacter halophilus</name>
    <dbReference type="NCBI Taxonomy" id="2931922"/>
    <lineage>
        <taxon>Bacteria</taxon>
        <taxon>Bacillati</taxon>
        <taxon>Bacillota</taxon>
        <taxon>Tissierellia</taxon>
        <taxon>Tissierellales</taxon>
        <taxon>Peptoniphilaceae</taxon>
        <taxon>Miniphocaeibacter</taxon>
    </lineage>
</organism>